<gene>
    <name evidence="1" type="ORF">CEXT_797421</name>
</gene>
<dbReference type="Proteomes" id="UP001054945">
    <property type="component" value="Unassembled WGS sequence"/>
</dbReference>
<dbReference type="AlphaFoldDB" id="A0AAV4QBK2"/>
<evidence type="ECO:0000313" key="2">
    <source>
        <dbReference type="Proteomes" id="UP001054945"/>
    </source>
</evidence>
<accession>A0AAV4QBK2</accession>
<evidence type="ECO:0000313" key="1">
    <source>
        <dbReference type="EMBL" id="GIY07078.1"/>
    </source>
</evidence>
<organism evidence="1 2">
    <name type="scientific">Caerostris extrusa</name>
    <name type="common">Bark spider</name>
    <name type="synonym">Caerostris bankana</name>
    <dbReference type="NCBI Taxonomy" id="172846"/>
    <lineage>
        <taxon>Eukaryota</taxon>
        <taxon>Metazoa</taxon>
        <taxon>Ecdysozoa</taxon>
        <taxon>Arthropoda</taxon>
        <taxon>Chelicerata</taxon>
        <taxon>Arachnida</taxon>
        <taxon>Araneae</taxon>
        <taxon>Araneomorphae</taxon>
        <taxon>Entelegynae</taxon>
        <taxon>Araneoidea</taxon>
        <taxon>Araneidae</taxon>
        <taxon>Caerostris</taxon>
    </lineage>
</organism>
<dbReference type="EMBL" id="BPLR01006047">
    <property type="protein sequence ID" value="GIY07078.1"/>
    <property type="molecule type" value="Genomic_DNA"/>
</dbReference>
<protein>
    <submittedName>
        <fullName evidence="1">Uncharacterized protein</fullName>
    </submittedName>
</protein>
<sequence>MEYLCYSFGVGQSSGCLWKGGPLIGEKKKAISLQQGFVYAKAAASSSWAEAKFSPFMTNPSSGANPDCDNKDESDSRLSLTRGISLLFLRRRTKLWMVLERGTSYRRKEKAISLLQCFVYGKAAASSSWTEAKFSPL</sequence>
<name>A0AAV4QBK2_CAEEX</name>
<keyword evidence="2" id="KW-1185">Reference proteome</keyword>
<comment type="caution">
    <text evidence="1">The sequence shown here is derived from an EMBL/GenBank/DDBJ whole genome shotgun (WGS) entry which is preliminary data.</text>
</comment>
<reference evidence="1 2" key="1">
    <citation type="submission" date="2021-06" db="EMBL/GenBank/DDBJ databases">
        <title>Caerostris extrusa draft genome.</title>
        <authorList>
            <person name="Kono N."/>
            <person name="Arakawa K."/>
        </authorList>
    </citation>
    <scope>NUCLEOTIDE SEQUENCE [LARGE SCALE GENOMIC DNA]</scope>
</reference>
<proteinExistence type="predicted"/>